<evidence type="ECO:0000256" key="1">
    <source>
        <dbReference type="ARBA" id="ARBA00010641"/>
    </source>
</evidence>
<gene>
    <name evidence="7" type="ORF">BDD16_003204</name>
</gene>
<dbReference type="RefSeq" id="WP_310732781.1">
    <property type="nucleotide sequence ID" value="NZ_JACCFH010000001.1"/>
</dbReference>
<evidence type="ECO:0000259" key="6">
    <source>
        <dbReference type="Pfam" id="PF22029"/>
    </source>
</evidence>
<dbReference type="Pfam" id="PF08281">
    <property type="entry name" value="Sigma70_r4_2"/>
    <property type="match status" value="1"/>
</dbReference>
<organism evidence="7 8">
    <name type="scientific">Sphaerotilus montanus</name>
    <dbReference type="NCBI Taxonomy" id="522889"/>
    <lineage>
        <taxon>Bacteria</taxon>
        <taxon>Pseudomonadati</taxon>
        <taxon>Pseudomonadota</taxon>
        <taxon>Betaproteobacteria</taxon>
        <taxon>Burkholderiales</taxon>
        <taxon>Sphaerotilaceae</taxon>
        <taxon>Sphaerotilus</taxon>
    </lineage>
</organism>
<evidence type="ECO:0000256" key="4">
    <source>
        <dbReference type="ARBA" id="ARBA00023163"/>
    </source>
</evidence>
<dbReference type="InterPro" id="IPR053866">
    <property type="entry name" value="PhyR_sigma2"/>
</dbReference>
<dbReference type="SUPFAM" id="SSF88946">
    <property type="entry name" value="Sigma2 domain of RNA polymerase sigma factors"/>
    <property type="match status" value="1"/>
</dbReference>
<dbReference type="InterPro" id="IPR036388">
    <property type="entry name" value="WH-like_DNA-bd_sf"/>
</dbReference>
<feature type="domain" description="PhyR sigma2" evidence="6">
    <location>
        <begin position="12"/>
        <end position="72"/>
    </location>
</feature>
<keyword evidence="4" id="KW-0804">Transcription</keyword>
<dbReference type="InterPro" id="IPR013249">
    <property type="entry name" value="RNA_pol_sigma70_r4_t2"/>
</dbReference>
<comment type="caution">
    <text evidence="7">The sequence shown here is derived from an EMBL/GenBank/DDBJ whole genome shotgun (WGS) entry which is preliminary data.</text>
</comment>
<evidence type="ECO:0000259" key="5">
    <source>
        <dbReference type="Pfam" id="PF08281"/>
    </source>
</evidence>
<dbReference type="InterPro" id="IPR013324">
    <property type="entry name" value="RNA_pol_sigma_r3/r4-like"/>
</dbReference>
<keyword evidence="3" id="KW-0731">Sigma factor</keyword>
<accession>A0A7Y9QZQ3</accession>
<dbReference type="PANTHER" id="PTHR43133:SF25">
    <property type="entry name" value="RNA POLYMERASE SIGMA FACTOR RFAY-RELATED"/>
    <property type="match status" value="1"/>
</dbReference>
<dbReference type="SUPFAM" id="SSF88659">
    <property type="entry name" value="Sigma3 and sigma4 domains of RNA polymerase sigma factors"/>
    <property type="match status" value="1"/>
</dbReference>
<dbReference type="InterPro" id="IPR039425">
    <property type="entry name" value="RNA_pol_sigma-70-like"/>
</dbReference>
<comment type="similarity">
    <text evidence="1">Belongs to the sigma-70 factor family. ECF subfamily.</text>
</comment>
<proteinExistence type="inferred from homology"/>
<dbReference type="EMBL" id="JACCFH010000001">
    <property type="protein sequence ID" value="NYG34218.1"/>
    <property type="molecule type" value="Genomic_DNA"/>
</dbReference>
<evidence type="ECO:0000256" key="2">
    <source>
        <dbReference type="ARBA" id="ARBA00023015"/>
    </source>
</evidence>
<dbReference type="InterPro" id="IPR014284">
    <property type="entry name" value="RNA_pol_sigma-70_dom"/>
</dbReference>
<name>A0A7Y9QZQ3_9BURK</name>
<dbReference type="Gene3D" id="1.10.10.10">
    <property type="entry name" value="Winged helix-like DNA-binding domain superfamily/Winged helix DNA-binding domain"/>
    <property type="match status" value="1"/>
</dbReference>
<dbReference type="GO" id="GO:0003677">
    <property type="term" value="F:DNA binding"/>
    <property type="evidence" value="ECO:0007669"/>
    <property type="project" value="InterPro"/>
</dbReference>
<protein>
    <submittedName>
        <fullName evidence="7">RNA polymerase sigma-70 factor (ECF subfamily)</fullName>
    </submittedName>
</protein>
<dbReference type="GO" id="GO:0016987">
    <property type="term" value="F:sigma factor activity"/>
    <property type="evidence" value="ECO:0007669"/>
    <property type="project" value="UniProtKB-KW"/>
</dbReference>
<feature type="domain" description="RNA polymerase sigma factor 70 region 4 type 2" evidence="5">
    <location>
        <begin position="112"/>
        <end position="164"/>
    </location>
</feature>
<dbReference type="GO" id="GO:0006352">
    <property type="term" value="P:DNA-templated transcription initiation"/>
    <property type="evidence" value="ECO:0007669"/>
    <property type="project" value="InterPro"/>
</dbReference>
<dbReference type="NCBIfam" id="TIGR02937">
    <property type="entry name" value="sigma70-ECF"/>
    <property type="match status" value="1"/>
</dbReference>
<dbReference type="Gene3D" id="1.10.1740.10">
    <property type="match status" value="1"/>
</dbReference>
<reference evidence="7 8" key="1">
    <citation type="submission" date="2020-07" db="EMBL/GenBank/DDBJ databases">
        <title>Genomic Encyclopedia of Archaeal and Bacterial Type Strains, Phase II (KMG-II): from individual species to whole genera.</title>
        <authorList>
            <person name="Goeker M."/>
        </authorList>
    </citation>
    <scope>NUCLEOTIDE SEQUENCE [LARGE SCALE GENOMIC DNA]</scope>
    <source>
        <strain evidence="7 8">DSM 21226</strain>
    </source>
</reference>
<sequence length="191" mass="21061">MAEPDLPDLIVHLPRLRRYARALTGDAASADDLVQDTLERAWARLHQWRAPAEDDPADPSERLRAWLFTLMHNVHVNQLRQHRLPTDPLDELQDDPALPVVSGGQLETLALRDIHAALAGLPLPQREVLLLVGLEEFSYAEAAAVLDVPVGTVMSRLSRARAAMRVALSHPVATPRQGVAAGWNVVKQVVK</sequence>
<dbReference type="PANTHER" id="PTHR43133">
    <property type="entry name" value="RNA POLYMERASE ECF-TYPE SIGMA FACTO"/>
    <property type="match status" value="1"/>
</dbReference>
<dbReference type="Proteomes" id="UP000518288">
    <property type="component" value="Unassembled WGS sequence"/>
</dbReference>
<evidence type="ECO:0000313" key="8">
    <source>
        <dbReference type="Proteomes" id="UP000518288"/>
    </source>
</evidence>
<dbReference type="CDD" id="cd06171">
    <property type="entry name" value="Sigma70_r4"/>
    <property type="match status" value="1"/>
</dbReference>
<dbReference type="AlphaFoldDB" id="A0A7Y9QZQ3"/>
<evidence type="ECO:0000256" key="3">
    <source>
        <dbReference type="ARBA" id="ARBA00023082"/>
    </source>
</evidence>
<dbReference type="InterPro" id="IPR013325">
    <property type="entry name" value="RNA_pol_sigma_r2"/>
</dbReference>
<dbReference type="Pfam" id="PF22029">
    <property type="entry name" value="PhyR_sigma2"/>
    <property type="match status" value="1"/>
</dbReference>
<keyword evidence="2" id="KW-0805">Transcription regulation</keyword>
<evidence type="ECO:0000313" key="7">
    <source>
        <dbReference type="EMBL" id="NYG34218.1"/>
    </source>
</evidence>
<keyword evidence="8" id="KW-1185">Reference proteome</keyword>